<feature type="compositionally biased region" description="Basic and acidic residues" evidence="1">
    <location>
        <begin position="461"/>
        <end position="495"/>
    </location>
</feature>
<dbReference type="GO" id="GO:0008408">
    <property type="term" value="F:3'-5' exonuclease activity"/>
    <property type="evidence" value="ECO:0007669"/>
    <property type="project" value="InterPro"/>
</dbReference>
<feature type="compositionally biased region" description="Basic and acidic residues" evidence="1">
    <location>
        <begin position="244"/>
        <end position="268"/>
    </location>
</feature>
<sequence length="533" mass="58323">MAALKRRTPVCVLGKGIPAFCRLRLPSPPSVSRLFFGTNAIGSAAVSEAGHREKRGGESSMGSPPSTSKSASRSLSPHATANSHSLGGTVSLKIPEDLRRFYAETTTRRIRFIDSKDAAQKAVASLMEAASVAVDCEGVSLGRFGRLCLLQMATDSEVFLLDTLRDGVVDTVAPVLTSTEILKVMHDCREDSSALFHQHGVELRNVFDTQVAHLMSQGGGTLSSGLSSARSFSSPLSSSSSGDCEGKRDCEEAEREHQAASEKEKERGQAAQQQQPDKYQIGLNELLSSALHVNNRRKNPVATRMLQDPNVWFFRPIKRDLIEYAVADVIHLCPLQRKMEEALGGGDAVREAVVSRSSAWVSYCHLNAFAKRKSDLEKRGLRLQAMLVSASPRCLYFKLNCHKQGVVSRVSDMEAFRDVEIGDTTDCVVSNWNASGSILFLERAQKDLRQTLTQSGCEASNKARGESMTLREARREEEHSWQNDFKTDEHRHGGREQSQSESHEKSTLAVFPPPNPVPSLKIGGGGTLLTQRG</sequence>
<protein>
    <recommendedName>
        <fullName evidence="2">3'-5' exonuclease domain-containing protein</fullName>
    </recommendedName>
</protein>
<dbReference type="EMBL" id="CDMZ01004388">
    <property type="protein sequence ID" value="CEM49617.1"/>
    <property type="molecule type" value="Genomic_DNA"/>
</dbReference>
<feature type="domain" description="3'-5' exonuclease" evidence="2">
    <location>
        <begin position="110"/>
        <end position="344"/>
    </location>
</feature>
<dbReference type="InterPro" id="IPR036397">
    <property type="entry name" value="RNaseH_sf"/>
</dbReference>
<dbReference type="VEuPathDB" id="CryptoDB:Cvel_1544"/>
<dbReference type="InterPro" id="IPR012337">
    <property type="entry name" value="RNaseH-like_sf"/>
</dbReference>
<proteinExistence type="predicted"/>
<dbReference type="Gene3D" id="3.30.420.10">
    <property type="entry name" value="Ribonuclease H-like superfamily/Ribonuclease H"/>
    <property type="match status" value="1"/>
</dbReference>
<gene>
    <name evidence="3" type="ORF">Cvel_1544</name>
</gene>
<name>A0A0G4HYI2_9ALVE</name>
<feature type="compositionally biased region" description="Low complexity" evidence="1">
    <location>
        <begin position="225"/>
        <end position="242"/>
    </location>
</feature>
<feature type="compositionally biased region" description="Low complexity" evidence="1">
    <location>
        <begin position="60"/>
        <end position="77"/>
    </location>
</feature>
<feature type="region of interest" description="Disordered" evidence="1">
    <location>
        <begin position="225"/>
        <end position="276"/>
    </location>
</feature>
<feature type="region of interest" description="Disordered" evidence="1">
    <location>
        <begin position="46"/>
        <end position="87"/>
    </location>
</feature>
<evidence type="ECO:0000259" key="2">
    <source>
        <dbReference type="SMART" id="SM00474"/>
    </source>
</evidence>
<dbReference type="Pfam" id="PF01612">
    <property type="entry name" value="DNA_pol_A_exo1"/>
    <property type="match status" value="1"/>
</dbReference>
<evidence type="ECO:0000313" key="3">
    <source>
        <dbReference type="EMBL" id="CEM49617.1"/>
    </source>
</evidence>
<dbReference type="PhylomeDB" id="A0A0G4HYI2"/>
<evidence type="ECO:0000256" key="1">
    <source>
        <dbReference type="SAM" id="MobiDB-lite"/>
    </source>
</evidence>
<feature type="region of interest" description="Disordered" evidence="1">
    <location>
        <begin position="452"/>
        <end position="533"/>
    </location>
</feature>
<dbReference type="AlphaFoldDB" id="A0A0G4HYI2"/>
<organism evidence="3">
    <name type="scientific">Chromera velia CCMP2878</name>
    <dbReference type="NCBI Taxonomy" id="1169474"/>
    <lineage>
        <taxon>Eukaryota</taxon>
        <taxon>Sar</taxon>
        <taxon>Alveolata</taxon>
        <taxon>Colpodellida</taxon>
        <taxon>Chromeraceae</taxon>
        <taxon>Chromera</taxon>
    </lineage>
</organism>
<accession>A0A0G4HYI2</accession>
<dbReference type="PANTHER" id="PTHR46814:SF1">
    <property type="entry name" value="EGALITARIAN, ISOFORM B"/>
    <property type="match status" value="1"/>
</dbReference>
<dbReference type="PANTHER" id="PTHR46814">
    <property type="entry name" value="EGALITARIAN, ISOFORM B"/>
    <property type="match status" value="1"/>
</dbReference>
<dbReference type="SMART" id="SM00474">
    <property type="entry name" value="35EXOc"/>
    <property type="match status" value="1"/>
</dbReference>
<dbReference type="GO" id="GO:0006139">
    <property type="term" value="P:nucleobase-containing compound metabolic process"/>
    <property type="evidence" value="ECO:0007669"/>
    <property type="project" value="InterPro"/>
</dbReference>
<reference evidence="3" key="1">
    <citation type="submission" date="2014-11" db="EMBL/GenBank/DDBJ databases">
        <authorList>
            <person name="Otto D Thomas"/>
            <person name="Naeem Raeece"/>
        </authorList>
    </citation>
    <scope>NUCLEOTIDE SEQUENCE</scope>
</reference>
<dbReference type="SUPFAM" id="SSF53098">
    <property type="entry name" value="Ribonuclease H-like"/>
    <property type="match status" value="1"/>
</dbReference>
<dbReference type="InterPro" id="IPR002562">
    <property type="entry name" value="3'-5'_exonuclease_dom"/>
</dbReference>
<dbReference type="GO" id="GO:0003676">
    <property type="term" value="F:nucleic acid binding"/>
    <property type="evidence" value="ECO:0007669"/>
    <property type="project" value="InterPro"/>
</dbReference>